<feature type="region of interest" description="Disordered" evidence="9">
    <location>
        <begin position="126"/>
        <end position="145"/>
    </location>
</feature>
<comment type="caution">
    <text evidence="11">The sequence shown here is derived from an EMBL/GenBank/DDBJ whole genome shotgun (WGS) entry which is preliminary data.</text>
</comment>
<dbReference type="EC" id="2.7.8.7" evidence="8"/>
<evidence type="ECO:0000256" key="6">
    <source>
        <dbReference type="ARBA" id="ARBA00023098"/>
    </source>
</evidence>
<comment type="function">
    <text evidence="8">Transfers the 4'-phosphopantetheine moiety from coenzyme A to a Ser of acyl-carrier-protein.</text>
</comment>
<feature type="compositionally biased region" description="Basic and acidic residues" evidence="9">
    <location>
        <begin position="298"/>
        <end position="311"/>
    </location>
</feature>
<dbReference type="HAMAP" id="MF_00101">
    <property type="entry name" value="AcpS"/>
    <property type="match status" value="1"/>
</dbReference>
<evidence type="ECO:0000256" key="7">
    <source>
        <dbReference type="ARBA" id="ARBA00023160"/>
    </source>
</evidence>
<dbReference type="InterPro" id="IPR008278">
    <property type="entry name" value="4-PPantetheinyl_Trfase_dom"/>
</dbReference>
<keyword evidence="3 8" id="KW-0479">Metal-binding</keyword>
<comment type="catalytic activity">
    <reaction evidence="8">
        <text>apo-[ACP] + CoA = holo-[ACP] + adenosine 3',5'-bisphosphate + H(+)</text>
        <dbReference type="Rhea" id="RHEA:12068"/>
        <dbReference type="Rhea" id="RHEA-COMP:9685"/>
        <dbReference type="Rhea" id="RHEA-COMP:9690"/>
        <dbReference type="ChEBI" id="CHEBI:15378"/>
        <dbReference type="ChEBI" id="CHEBI:29999"/>
        <dbReference type="ChEBI" id="CHEBI:57287"/>
        <dbReference type="ChEBI" id="CHEBI:58343"/>
        <dbReference type="ChEBI" id="CHEBI:64479"/>
        <dbReference type="EC" id="2.7.8.7"/>
    </reaction>
</comment>
<keyword evidence="6 8" id="KW-0443">Lipid metabolism</keyword>
<evidence type="ECO:0000313" key="12">
    <source>
        <dbReference type="Proteomes" id="UP001223978"/>
    </source>
</evidence>
<keyword evidence="1 8" id="KW-0444">Lipid biosynthesis</keyword>
<keyword evidence="7 8" id="KW-0275">Fatty acid biosynthesis</keyword>
<dbReference type="Proteomes" id="UP001223978">
    <property type="component" value="Unassembled WGS sequence"/>
</dbReference>
<proteinExistence type="inferred from homology"/>
<comment type="cofactor">
    <cofactor evidence="8">
        <name>Mg(2+)</name>
        <dbReference type="ChEBI" id="CHEBI:18420"/>
    </cofactor>
</comment>
<evidence type="ECO:0000256" key="1">
    <source>
        <dbReference type="ARBA" id="ARBA00022516"/>
    </source>
</evidence>
<dbReference type="InterPro" id="IPR002582">
    <property type="entry name" value="ACPS"/>
</dbReference>
<sequence length="322" mass="34459">MRIGVDVLSPAELDRLTTREWFRRHTYAEEELEYAATLSPSREREFLAGRFAAKEAVVKVLGTGFGRGIRPAQVCVARADRSAPVVRLSGAAARHAEELGLGAITVSIAHKEACVVAVAVAADHSDATHPPCTERGTAPVPPRTESLGYEQVGDMQGTPTPEAPADITATLRVRMGPQDAHYGGELVSGARLLEMFGDLVTEITIKTDGDEGLLTGYQKVEFLAPVSAGDYIEATARLRSRSRLRRTVEFTAYKTVVARYDLGATRAETPAEPVLVCRAVGTAVVPPAAARRASARTDSARTDSARTDSAHTDSAQHMPVLT</sequence>
<feature type="binding site" evidence="8">
    <location>
        <position position="6"/>
    </location>
    <ligand>
        <name>Mg(2+)</name>
        <dbReference type="ChEBI" id="CHEBI:18420"/>
    </ligand>
</feature>
<keyword evidence="4 8" id="KW-0276">Fatty acid metabolism</keyword>
<dbReference type="NCBIfam" id="TIGR00556">
    <property type="entry name" value="pantethn_trn"/>
    <property type="match status" value="1"/>
</dbReference>
<evidence type="ECO:0000256" key="5">
    <source>
        <dbReference type="ARBA" id="ARBA00022842"/>
    </source>
</evidence>
<dbReference type="SUPFAM" id="SSF56214">
    <property type="entry name" value="4'-phosphopantetheinyl transferase"/>
    <property type="match status" value="1"/>
</dbReference>
<feature type="domain" description="4'-phosphopantetheinyl transferase" evidence="10">
    <location>
        <begin position="2"/>
        <end position="97"/>
    </location>
</feature>
<comment type="subcellular location">
    <subcellularLocation>
        <location evidence="8">Cytoplasm</location>
    </subcellularLocation>
</comment>
<dbReference type="Gene3D" id="3.90.470.20">
    <property type="entry name" value="4'-phosphopantetheinyl transferase domain"/>
    <property type="match status" value="1"/>
</dbReference>
<dbReference type="EMBL" id="JASCIQ010000042">
    <property type="protein sequence ID" value="MDI3408216.1"/>
    <property type="molecule type" value="Genomic_DNA"/>
</dbReference>
<accession>A0ABT6SJ40</accession>
<evidence type="ECO:0000256" key="9">
    <source>
        <dbReference type="SAM" id="MobiDB-lite"/>
    </source>
</evidence>
<dbReference type="Pfam" id="PF01648">
    <property type="entry name" value="ACPS"/>
    <property type="match status" value="1"/>
</dbReference>
<dbReference type="InterPro" id="IPR004568">
    <property type="entry name" value="Ppantetheine-prot_Trfase_dom"/>
</dbReference>
<evidence type="ECO:0000259" key="10">
    <source>
        <dbReference type="Pfam" id="PF01648"/>
    </source>
</evidence>
<comment type="similarity">
    <text evidence="8">Belongs to the P-Pant transferase superfamily. AcpS family.</text>
</comment>
<feature type="binding site" evidence="8">
    <location>
        <position position="55"/>
    </location>
    <ligand>
        <name>Mg(2+)</name>
        <dbReference type="ChEBI" id="CHEBI:18420"/>
    </ligand>
</feature>
<organism evidence="11 12">
    <name type="scientific">Streptomyces cavernicola</name>
    <dbReference type="NCBI Taxonomy" id="3043613"/>
    <lineage>
        <taxon>Bacteria</taxon>
        <taxon>Bacillati</taxon>
        <taxon>Actinomycetota</taxon>
        <taxon>Actinomycetes</taxon>
        <taxon>Kitasatosporales</taxon>
        <taxon>Streptomycetaceae</taxon>
        <taxon>Streptomyces</taxon>
    </lineage>
</organism>
<dbReference type="InterPro" id="IPR029069">
    <property type="entry name" value="HotDog_dom_sf"/>
</dbReference>
<dbReference type="InterPro" id="IPR037143">
    <property type="entry name" value="4-PPantetheinyl_Trfase_dom_sf"/>
</dbReference>
<keyword evidence="12" id="KW-1185">Reference proteome</keyword>
<keyword evidence="5 8" id="KW-0460">Magnesium</keyword>
<feature type="region of interest" description="Disordered" evidence="9">
    <location>
        <begin position="288"/>
        <end position="322"/>
    </location>
</feature>
<evidence type="ECO:0000256" key="2">
    <source>
        <dbReference type="ARBA" id="ARBA00022679"/>
    </source>
</evidence>
<protein>
    <recommendedName>
        <fullName evidence="8">Holo-[acyl-carrier-protein] synthase</fullName>
        <shortName evidence="8">Holo-ACP synthase</shortName>
        <ecNumber evidence="8">2.7.8.7</ecNumber>
    </recommendedName>
    <alternativeName>
        <fullName evidence="8">4'-phosphopantetheinyl transferase AcpS</fullName>
    </alternativeName>
</protein>
<evidence type="ECO:0000256" key="3">
    <source>
        <dbReference type="ARBA" id="ARBA00022723"/>
    </source>
</evidence>
<dbReference type="Gene3D" id="3.10.129.10">
    <property type="entry name" value="Hotdog Thioesterase"/>
    <property type="match status" value="1"/>
</dbReference>
<evidence type="ECO:0000313" key="11">
    <source>
        <dbReference type="EMBL" id="MDI3408216.1"/>
    </source>
</evidence>
<gene>
    <name evidence="8 11" type="primary">acpS</name>
    <name evidence="11" type="ORF">QIS96_30910</name>
</gene>
<keyword evidence="2 8" id="KW-0808">Transferase</keyword>
<evidence type="ECO:0000256" key="8">
    <source>
        <dbReference type="HAMAP-Rule" id="MF_00101"/>
    </source>
</evidence>
<dbReference type="NCBIfam" id="TIGR00516">
    <property type="entry name" value="acpS"/>
    <property type="match status" value="1"/>
</dbReference>
<evidence type="ECO:0000256" key="4">
    <source>
        <dbReference type="ARBA" id="ARBA00022832"/>
    </source>
</evidence>
<dbReference type="SUPFAM" id="SSF54637">
    <property type="entry name" value="Thioesterase/thiol ester dehydrase-isomerase"/>
    <property type="match status" value="1"/>
</dbReference>
<reference evidence="11 12" key="1">
    <citation type="submission" date="2023-05" db="EMBL/GenBank/DDBJ databases">
        <title>Draft genome sequence of Streptomyces sp. B-S-A6 isolated from a cave soil in Thailand.</title>
        <authorList>
            <person name="Chamroensaksri N."/>
            <person name="Muangham S."/>
        </authorList>
    </citation>
    <scope>NUCLEOTIDE SEQUENCE [LARGE SCALE GENOMIC DNA]</scope>
    <source>
        <strain evidence="11 12">B-S-A6</strain>
    </source>
</reference>
<keyword evidence="8" id="KW-0963">Cytoplasm</keyword>
<dbReference type="GO" id="GO:0008897">
    <property type="term" value="F:holo-[acyl-carrier-protein] synthase activity"/>
    <property type="evidence" value="ECO:0007669"/>
    <property type="project" value="UniProtKB-EC"/>
</dbReference>
<name>A0ABT6SJ40_9ACTN</name>